<dbReference type="EMBL" id="SEOL01000004">
    <property type="protein sequence ID" value="MBL0848958.1"/>
    <property type="molecule type" value="Genomic_DNA"/>
</dbReference>
<accession>A0A937ACF7</accession>
<protein>
    <submittedName>
        <fullName evidence="1">Phage portal protein</fullName>
    </submittedName>
</protein>
<organism evidence="1 2">
    <name type="scientific">Candidatus Liberibacter ctenarytainae</name>
    <dbReference type="NCBI Taxonomy" id="2020335"/>
    <lineage>
        <taxon>Bacteria</taxon>
        <taxon>Pseudomonadati</taxon>
        <taxon>Pseudomonadota</taxon>
        <taxon>Alphaproteobacteria</taxon>
        <taxon>Hyphomicrobiales</taxon>
        <taxon>Rhizobiaceae</taxon>
        <taxon>Liberibacter</taxon>
    </lineage>
</organism>
<dbReference type="AlphaFoldDB" id="A0A937ACF7"/>
<reference evidence="1" key="1">
    <citation type="submission" date="2019-02" db="EMBL/GenBank/DDBJ databases">
        <title>A novel Candidatus Liberibacter species associated with the New Zealand native fuchsia psyllid, Ctenarytaina fuchsiae.</title>
        <authorList>
            <person name="Thompson S.M."/>
            <person name="Jorgensen N."/>
            <person name="David C."/>
            <person name="Bulman S.R."/>
            <person name="Smith G.R."/>
        </authorList>
    </citation>
    <scope>NUCLEOTIDE SEQUENCE</scope>
    <source>
        <strain evidence="1">Oxford</strain>
    </source>
</reference>
<proteinExistence type="predicted"/>
<dbReference type="InterPro" id="IPR056909">
    <property type="entry name" value="SU10_portal"/>
</dbReference>
<dbReference type="Proteomes" id="UP000736856">
    <property type="component" value="Unassembled WGS sequence"/>
</dbReference>
<evidence type="ECO:0000313" key="2">
    <source>
        <dbReference type="Proteomes" id="UP000736856"/>
    </source>
</evidence>
<comment type="caution">
    <text evidence="1">The sequence shown here is derived from an EMBL/GenBank/DDBJ whole genome shotgun (WGS) entry which is preliminary data.</text>
</comment>
<evidence type="ECO:0000313" key="1">
    <source>
        <dbReference type="EMBL" id="MBL0848958.1"/>
    </source>
</evidence>
<name>A0A937ACF7_9HYPH</name>
<dbReference type="Pfam" id="PF23899">
    <property type="entry name" value="SU10_portal"/>
    <property type="match status" value="1"/>
</dbReference>
<sequence length="644" mass="73066">MIINDRNIHFANQISHLIAEAEEMLSERQHTYIRSQEYYNGIMHDVPSMAGHSSVVSCDLRAAIRKIMPSICRILLSGHKFVEYCPVRQGDEEMAIAASDYVNHIIFPEGKGRDSVENAIYDALLSGIGILTWRYDLQENCTTSLHTGLDEQSFIMLVQDPDVEVLEHSQRQDEGVIIHDVRIRRQYCQGKVCINAVPPDEFLIHPQATDIDRSPIIGRKLYLTRSDLISMGYDRQLINQLPIASSIQQKTSSWSFQKSDHSDGALEMIEYYELYVTLDYDGDGIAELRRVVMAGGTNKENILANEEWDELPYTCLRAIRSPHCFVGESLADSIIEIQKIKTVLLRQTLDNLYWQNQPQTIVQEGSIIDPESVLNPQFGQPIRVSAGMDVRSVLGIHTVPMIADKSFAMLHYLDQELVDRTGISDIASGLSPEILQNMTATATSLIEQSGIGQVELIVRTLAQGLERLFRGLLRLIIQHQDKVRMVRLRDQWISFDPRYWNADMDAKVNIGLGSGSRERDIMMMSHLLSVQKEILAVFGMNNPFVSSTNLYNSIARLAESTGIQNVNEYFTRPDADFGKSTKTQPINEQMQHVQFERSLAYARLQAEMEIKRAKMDAEIVLKNHQMAAEYALKEKAASQQRLDD</sequence>
<gene>
    <name evidence="1" type="ORF">EU981_02545</name>
</gene>